<dbReference type="NCBIfam" id="NF033510">
    <property type="entry name" value="Ca_tandemer"/>
    <property type="match status" value="2"/>
</dbReference>
<proteinExistence type="predicted"/>
<dbReference type="Gene3D" id="2.60.40.10">
    <property type="entry name" value="Immunoglobulins"/>
    <property type="match status" value="1"/>
</dbReference>
<dbReference type="Proteomes" id="UP000539064">
    <property type="component" value="Unassembled WGS sequence"/>
</dbReference>
<feature type="chain" id="PRO_5038468393" description="Bacterial Ig domain-containing protein" evidence="1">
    <location>
        <begin position="26"/>
        <end position="304"/>
    </location>
</feature>
<dbReference type="AlphaFoldDB" id="A0A7X0XX85"/>
<dbReference type="Pfam" id="PF17936">
    <property type="entry name" value="Big_6"/>
    <property type="match status" value="3"/>
</dbReference>
<dbReference type="EMBL" id="JAARVG010000006">
    <property type="protein sequence ID" value="MBC1793440.1"/>
    <property type="molecule type" value="Genomic_DNA"/>
</dbReference>
<evidence type="ECO:0000313" key="3">
    <source>
        <dbReference type="EMBL" id="MBC1793440.1"/>
    </source>
</evidence>
<dbReference type="InterPro" id="IPR013783">
    <property type="entry name" value="Ig-like_fold"/>
</dbReference>
<protein>
    <recommendedName>
        <fullName evidence="2">Bacterial Ig domain-containing protein</fullName>
    </recommendedName>
</protein>
<feature type="domain" description="Bacterial Ig" evidence="2">
    <location>
        <begin position="138"/>
        <end position="210"/>
    </location>
</feature>
<evidence type="ECO:0000256" key="1">
    <source>
        <dbReference type="SAM" id="SignalP"/>
    </source>
</evidence>
<name>A0A7X0XX85_9LIST</name>
<feature type="signal peptide" evidence="1">
    <location>
        <begin position="1"/>
        <end position="25"/>
    </location>
</feature>
<accession>A0A7X0XX85</accession>
<reference evidence="3 4" key="1">
    <citation type="submission" date="2020-03" db="EMBL/GenBank/DDBJ databases">
        <title>Soil Listeria distribution.</title>
        <authorList>
            <person name="Liao J."/>
            <person name="Wiedmann M."/>
        </authorList>
    </citation>
    <scope>NUCLEOTIDE SEQUENCE [LARGE SCALE GENOMIC DNA]</scope>
    <source>
        <strain evidence="3 4">FSL L7-0978</strain>
    </source>
</reference>
<dbReference type="InterPro" id="IPR041498">
    <property type="entry name" value="Big_6"/>
</dbReference>
<keyword evidence="1" id="KW-0732">Signal</keyword>
<feature type="domain" description="Bacterial Ig" evidence="2">
    <location>
        <begin position="229"/>
        <end position="299"/>
    </location>
</feature>
<organism evidence="3 4">
    <name type="scientific">Listeria booriae</name>
    <dbReference type="NCBI Taxonomy" id="1552123"/>
    <lineage>
        <taxon>Bacteria</taxon>
        <taxon>Bacillati</taxon>
        <taxon>Bacillota</taxon>
        <taxon>Bacilli</taxon>
        <taxon>Bacillales</taxon>
        <taxon>Listeriaceae</taxon>
        <taxon>Listeria</taxon>
    </lineage>
</organism>
<gene>
    <name evidence="3" type="ORF">HCA52_08445</name>
</gene>
<feature type="domain" description="Bacterial Ig" evidence="2">
    <location>
        <begin position="49"/>
        <end position="122"/>
    </location>
</feature>
<evidence type="ECO:0000259" key="2">
    <source>
        <dbReference type="Pfam" id="PF17936"/>
    </source>
</evidence>
<dbReference type="RefSeq" id="WP_185488084.1">
    <property type="nucleotide sequence ID" value="NZ_JAARVE010000003.1"/>
</dbReference>
<sequence>MINKKNTNKVAKIAFVGAIALSVMAQPLSTVAHAASTINYSVNPTTLAAPTIDSVTTNSTSITGSGIKNAIVTISAGGLSYKGIVLSDGKYYISIPRQAANSKILATQVLNGQSSATTTVSVAAASTAMNSTTKIASPVVNPIIAGSNPLTGTGIPGAMLHINIDGNYYSGIVGNDGQFSVKIPFRYAGTKIEVSQTFDFKTFSFPTTVIASAEEVQPATPSVNPELQAPVVNPVIGWNTPLTGTGTPGALLHIKIDGNYYSGAVGKDGQFSVKIPCRNEGTKIEVSQTFNFKTFSLSTTVISK</sequence>
<comment type="caution">
    <text evidence="3">The sequence shown here is derived from an EMBL/GenBank/DDBJ whole genome shotgun (WGS) entry which is preliminary data.</text>
</comment>
<evidence type="ECO:0000313" key="4">
    <source>
        <dbReference type="Proteomes" id="UP000539064"/>
    </source>
</evidence>